<dbReference type="Pfam" id="PF00383">
    <property type="entry name" value="dCMP_cyt_deam_1"/>
    <property type="match status" value="1"/>
</dbReference>
<organism evidence="10 11">
    <name type="scientific">Clostridium bornimense</name>
    <dbReference type="NCBI Taxonomy" id="1216932"/>
    <lineage>
        <taxon>Bacteria</taxon>
        <taxon>Bacillati</taxon>
        <taxon>Bacillota</taxon>
        <taxon>Clostridia</taxon>
        <taxon>Eubacteriales</taxon>
        <taxon>Clostridiaceae</taxon>
        <taxon>Clostridium</taxon>
    </lineage>
</organism>
<dbReference type="PROSITE" id="PS51747">
    <property type="entry name" value="CYT_DCMP_DEAMINASES_2"/>
    <property type="match status" value="1"/>
</dbReference>
<dbReference type="InterPro" id="IPR028883">
    <property type="entry name" value="tRNA_aden_deaminase"/>
</dbReference>
<dbReference type="GO" id="GO:0002100">
    <property type="term" value="P:tRNA wobble adenosine to inosine editing"/>
    <property type="evidence" value="ECO:0007669"/>
    <property type="project" value="UniProtKB-UniRule"/>
</dbReference>
<sequence>MDYMKIALEEAKKAYNKGEVPVGAIIVKDGEIIAKGYNLKETLNDVTAHAEINAIRNASKKINNWRLNGCEMYVTLEPCFMCAAAIAQARLSRLYIGTFDERMGGCGTIDNIINRDDINNHVNVIWQYDERCSNILKEFFKCRRNGDK</sequence>
<feature type="domain" description="CMP/dCMP-type deaminase" evidence="9">
    <location>
        <begin position="1"/>
        <end position="108"/>
    </location>
</feature>
<dbReference type="InterPro" id="IPR016192">
    <property type="entry name" value="APOBEC/CMP_deaminase_Zn-bd"/>
</dbReference>
<dbReference type="KEGG" id="clt:CM240_0040"/>
<comment type="subunit">
    <text evidence="2 8">Homodimer.</text>
</comment>
<protein>
    <recommendedName>
        <fullName evidence="8">tRNA-specific adenosine deaminase</fullName>
        <ecNumber evidence="8">3.5.4.33</ecNumber>
    </recommendedName>
</protein>
<keyword evidence="4 8" id="KW-0479">Metal-binding</keyword>
<dbReference type="InterPro" id="IPR016193">
    <property type="entry name" value="Cytidine_deaminase-like"/>
</dbReference>
<keyword evidence="5 8" id="KW-0378">Hydrolase</keyword>
<name>W6RSK6_9CLOT</name>
<comment type="cofactor">
    <cofactor evidence="8">
        <name>Zn(2+)</name>
        <dbReference type="ChEBI" id="CHEBI:29105"/>
    </cofactor>
    <text evidence="8">Binds 1 zinc ion per subunit.</text>
</comment>
<dbReference type="HOGENOM" id="CLU_025810_3_2_9"/>
<feature type="binding site" evidence="8">
    <location>
        <position position="49"/>
    </location>
    <ligand>
        <name>Zn(2+)</name>
        <dbReference type="ChEBI" id="CHEBI:29105"/>
        <note>catalytic</note>
    </ligand>
</feature>
<dbReference type="PATRIC" id="fig|1216932.3.peg.32"/>
<evidence type="ECO:0000256" key="1">
    <source>
        <dbReference type="ARBA" id="ARBA00010669"/>
    </source>
</evidence>
<dbReference type="Gene3D" id="3.40.140.10">
    <property type="entry name" value="Cytidine Deaminase, domain 2"/>
    <property type="match status" value="1"/>
</dbReference>
<dbReference type="Proteomes" id="UP000019426">
    <property type="component" value="Chromosome M2/40_rep1"/>
</dbReference>
<evidence type="ECO:0000256" key="8">
    <source>
        <dbReference type="HAMAP-Rule" id="MF_00972"/>
    </source>
</evidence>
<dbReference type="HAMAP" id="MF_00972">
    <property type="entry name" value="tRNA_aden_deaminase"/>
    <property type="match status" value="1"/>
</dbReference>
<dbReference type="GO" id="GO:0008270">
    <property type="term" value="F:zinc ion binding"/>
    <property type="evidence" value="ECO:0007669"/>
    <property type="project" value="UniProtKB-UniRule"/>
</dbReference>
<evidence type="ECO:0000256" key="3">
    <source>
        <dbReference type="ARBA" id="ARBA00022694"/>
    </source>
</evidence>
<feature type="active site" description="Proton donor" evidence="8">
    <location>
        <position position="51"/>
    </location>
</feature>
<feature type="binding site" evidence="8">
    <location>
        <position position="82"/>
    </location>
    <ligand>
        <name>Zn(2+)</name>
        <dbReference type="ChEBI" id="CHEBI:29105"/>
        <note>catalytic</note>
    </ligand>
</feature>
<evidence type="ECO:0000313" key="10">
    <source>
        <dbReference type="EMBL" id="CDM67228.1"/>
    </source>
</evidence>
<proteinExistence type="inferred from homology"/>
<dbReference type="GO" id="GO:0052717">
    <property type="term" value="F:tRNA-specific adenosine-34 deaminase activity"/>
    <property type="evidence" value="ECO:0007669"/>
    <property type="project" value="UniProtKB-UniRule"/>
</dbReference>
<dbReference type="AlphaFoldDB" id="W6RSK6"/>
<evidence type="ECO:0000259" key="9">
    <source>
        <dbReference type="PROSITE" id="PS51747"/>
    </source>
</evidence>
<dbReference type="OrthoDB" id="9802676at2"/>
<comment type="catalytic activity">
    <reaction evidence="7 8">
        <text>adenosine(34) in tRNA + H2O + H(+) = inosine(34) in tRNA + NH4(+)</text>
        <dbReference type="Rhea" id="RHEA:43168"/>
        <dbReference type="Rhea" id="RHEA-COMP:10373"/>
        <dbReference type="Rhea" id="RHEA-COMP:10374"/>
        <dbReference type="ChEBI" id="CHEBI:15377"/>
        <dbReference type="ChEBI" id="CHEBI:15378"/>
        <dbReference type="ChEBI" id="CHEBI:28938"/>
        <dbReference type="ChEBI" id="CHEBI:74411"/>
        <dbReference type="ChEBI" id="CHEBI:82852"/>
        <dbReference type="EC" id="3.5.4.33"/>
    </reaction>
</comment>
<dbReference type="PANTHER" id="PTHR11079">
    <property type="entry name" value="CYTOSINE DEAMINASE FAMILY MEMBER"/>
    <property type="match status" value="1"/>
</dbReference>
<evidence type="ECO:0000256" key="7">
    <source>
        <dbReference type="ARBA" id="ARBA00048045"/>
    </source>
</evidence>
<dbReference type="SUPFAM" id="SSF53927">
    <property type="entry name" value="Cytidine deaminase-like"/>
    <property type="match status" value="1"/>
</dbReference>
<feature type="binding site" evidence="8">
    <location>
        <position position="79"/>
    </location>
    <ligand>
        <name>Zn(2+)</name>
        <dbReference type="ChEBI" id="CHEBI:29105"/>
        <note>catalytic</note>
    </ligand>
</feature>
<evidence type="ECO:0000256" key="2">
    <source>
        <dbReference type="ARBA" id="ARBA00011738"/>
    </source>
</evidence>
<dbReference type="CDD" id="cd01285">
    <property type="entry name" value="nucleoside_deaminase"/>
    <property type="match status" value="1"/>
</dbReference>
<dbReference type="RefSeq" id="WP_044035709.1">
    <property type="nucleotide sequence ID" value="NZ_HG917868.1"/>
</dbReference>
<comment type="function">
    <text evidence="8">Catalyzes the deamination of adenosine to inosine at the wobble position 34 of tRNA(Arg2).</text>
</comment>
<dbReference type="EMBL" id="HG917868">
    <property type="protein sequence ID" value="CDM67228.1"/>
    <property type="molecule type" value="Genomic_DNA"/>
</dbReference>
<evidence type="ECO:0000256" key="5">
    <source>
        <dbReference type="ARBA" id="ARBA00022801"/>
    </source>
</evidence>
<evidence type="ECO:0000256" key="6">
    <source>
        <dbReference type="ARBA" id="ARBA00022833"/>
    </source>
</evidence>
<keyword evidence="3 8" id="KW-0819">tRNA processing</keyword>
<dbReference type="PANTHER" id="PTHR11079:SF202">
    <property type="entry name" value="TRNA-SPECIFIC ADENOSINE DEAMINASE"/>
    <property type="match status" value="1"/>
</dbReference>
<accession>W6RSK6</accession>
<dbReference type="eggNOG" id="COG0590">
    <property type="taxonomic scope" value="Bacteria"/>
</dbReference>
<dbReference type="STRING" id="1216932.CM240_0040"/>
<evidence type="ECO:0000256" key="4">
    <source>
        <dbReference type="ARBA" id="ARBA00022723"/>
    </source>
</evidence>
<comment type="similarity">
    <text evidence="1">Belongs to the cytidine and deoxycytidylate deaminase family. ADAT2 subfamily.</text>
</comment>
<dbReference type="PROSITE" id="PS00903">
    <property type="entry name" value="CYT_DCMP_DEAMINASES_1"/>
    <property type="match status" value="1"/>
</dbReference>
<keyword evidence="6 8" id="KW-0862">Zinc</keyword>
<reference evidence="10 11" key="1">
    <citation type="submission" date="2013-11" db="EMBL/GenBank/DDBJ databases">
        <title>Complete genome sequence of Clostridum sp. M2/40.</title>
        <authorList>
            <person name="Wibberg D."/>
            <person name="Puehler A."/>
            <person name="Schlueter A."/>
        </authorList>
    </citation>
    <scope>NUCLEOTIDE SEQUENCE [LARGE SCALE GENOMIC DNA]</scope>
    <source>
        <strain evidence="11">M2/40</strain>
    </source>
</reference>
<dbReference type="InterPro" id="IPR002125">
    <property type="entry name" value="CMP_dCMP_dom"/>
</dbReference>
<gene>
    <name evidence="8" type="primary">tadA</name>
    <name evidence="10" type="ORF">CM240_0040</name>
</gene>
<keyword evidence="11" id="KW-1185">Reference proteome</keyword>
<evidence type="ECO:0000313" key="11">
    <source>
        <dbReference type="Proteomes" id="UP000019426"/>
    </source>
</evidence>
<dbReference type="EC" id="3.5.4.33" evidence="8"/>